<feature type="transmembrane region" description="Helical" evidence="1">
    <location>
        <begin position="203"/>
        <end position="224"/>
    </location>
</feature>
<feature type="transmembrane region" description="Helical" evidence="1">
    <location>
        <begin position="38"/>
        <end position="57"/>
    </location>
</feature>
<dbReference type="Pfam" id="PF13487">
    <property type="entry name" value="HD_5"/>
    <property type="match status" value="1"/>
</dbReference>
<feature type="transmembrane region" description="Helical" evidence="1">
    <location>
        <begin position="107"/>
        <end position="132"/>
    </location>
</feature>
<comment type="caution">
    <text evidence="2">The sequence shown here is derived from an EMBL/GenBank/DDBJ whole genome shotgun (WGS) entry which is preliminary data.</text>
</comment>
<protein>
    <recommendedName>
        <fullName evidence="4">HD domain-containing protein</fullName>
    </recommendedName>
</protein>
<feature type="transmembrane region" description="Helical" evidence="1">
    <location>
        <begin position="176"/>
        <end position="197"/>
    </location>
</feature>
<dbReference type="Gene3D" id="1.10.3210.10">
    <property type="entry name" value="Hypothetical protein af1432"/>
    <property type="match status" value="1"/>
</dbReference>
<dbReference type="OrthoDB" id="5243137at2"/>
<keyword evidence="1" id="KW-0472">Membrane</keyword>
<dbReference type="RefSeq" id="WP_147447939.1">
    <property type="nucleotide sequence ID" value="NZ_RBIL01000002.1"/>
</dbReference>
<organism evidence="2 3">
    <name type="scientific">Solirubrobacter pauli</name>
    <dbReference type="NCBI Taxonomy" id="166793"/>
    <lineage>
        <taxon>Bacteria</taxon>
        <taxon>Bacillati</taxon>
        <taxon>Actinomycetota</taxon>
        <taxon>Thermoleophilia</taxon>
        <taxon>Solirubrobacterales</taxon>
        <taxon>Solirubrobacteraceae</taxon>
        <taxon>Solirubrobacter</taxon>
    </lineage>
</organism>
<evidence type="ECO:0000313" key="3">
    <source>
        <dbReference type="Proteomes" id="UP000278962"/>
    </source>
</evidence>
<dbReference type="PANTHER" id="PTHR45228">
    <property type="entry name" value="CYCLIC DI-GMP PHOSPHODIESTERASE TM_0186-RELATED"/>
    <property type="match status" value="1"/>
</dbReference>
<feature type="transmembrane region" description="Helical" evidence="1">
    <location>
        <begin position="69"/>
        <end position="95"/>
    </location>
</feature>
<name>A0A660KY29_9ACTN</name>
<sequence>MPSASHPRVALAIHGAAAAALVPAFVWLAPPSRWDQPVLLLVLLALAVIADVTEIKLPSGLSFDAALELVLIALVLLGPLPAFLVAVVPIVIGGLIRGETIVRQGNLANVAAFGWEALAGAAVLSLAGVSAATLGVEALPWVLVTGMVMFVVQVSVGPALYIPLFLGHPWSAVPRIVADPVPATVVMVTLAAVTTALYPPLGILALAMFALIAVLPQTALMLAARTRPVAALEPLVATRRYSHALALHLGLDRAERRHLARVTELAFARRAEAGDPIAYARQTLRDPSRASWEAGHVGEWWNGGGGPAGLRGAVTPIASRIVAVADTWSALTAKGGPELSHADALVELENAAGTRFDPRVVQAAYAVVAEECVSPSEPAPVPRLHALRVPAPLRRALAAG</sequence>
<proteinExistence type="predicted"/>
<keyword evidence="1" id="KW-1133">Transmembrane helix</keyword>
<dbReference type="EMBL" id="RBIL01000002">
    <property type="protein sequence ID" value="RKQ86611.1"/>
    <property type="molecule type" value="Genomic_DNA"/>
</dbReference>
<dbReference type="Proteomes" id="UP000278962">
    <property type="component" value="Unassembled WGS sequence"/>
</dbReference>
<evidence type="ECO:0008006" key="4">
    <source>
        <dbReference type="Google" id="ProtNLM"/>
    </source>
</evidence>
<keyword evidence="3" id="KW-1185">Reference proteome</keyword>
<dbReference type="Gene3D" id="1.10.1760.20">
    <property type="match status" value="1"/>
</dbReference>
<keyword evidence="1" id="KW-0812">Transmembrane</keyword>
<gene>
    <name evidence="2" type="ORF">C8N24_4624</name>
</gene>
<evidence type="ECO:0000313" key="2">
    <source>
        <dbReference type="EMBL" id="RKQ86611.1"/>
    </source>
</evidence>
<feature type="transmembrane region" description="Helical" evidence="1">
    <location>
        <begin position="138"/>
        <end position="164"/>
    </location>
</feature>
<accession>A0A660KY29</accession>
<evidence type="ECO:0000256" key="1">
    <source>
        <dbReference type="SAM" id="Phobius"/>
    </source>
</evidence>
<dbReference type="AlphaFoldDB" id="A0A660KY29"/>
<reference evidence="2 3" key="1">
    <citation type="submission" date="2018-10" db="EMBL/GenBank/DDBJ databases">
        <title>Genomic Encyclopedia of Archaeal and Bacterial Type Strains, Phase II (KMG-II): from individual species to whole genera.</title>
        <authorList>
            <person name="Goeker M."/>
        </authorList>
    </citation>
    <scope>NUCLEOTIDE SEQUENCE [LARGE SCALE GENOMIC DNA]</scope>
    <source>
        <strain evidence="2 3">DSM 14954</strain>
    </source>
</reference>
<dbReference type="InterPro" id="IPR052020">
    <property type="entry name" value="Cyclic_di-GMP/3'3'-cGAMP_PDE"/>
</dbReference>
<feature type="transmembrane region" description="Helical" evidence="1">
    <location>
        <begin position="12"/>
        <end position="29"/>
    </location>
</feature>